<feature type="chain" id="PRO_5039120074" description="YycO" evidence="1">
    <location>
        <begin position="24"/>
        <end position="255"/>
    </location>
</feature>
<dbReference type="Proteomes" id="UP000029844">
    <property type="component" value="Unassembled WGS sequence"/>
</dbReference>
<dbReference type="STRING" id="1552123.EP57_13680"/>
<name>A0A099W4J6_9LIST</name>
<gene>
    <name evidence="2" type="ORF">EP57_13680</name>
</gene>
<dbReference type="OrthoDB" id="3242865at2"/>
<proteinExistence type="predicted"/>
<dbReference type="Pfam" id="PF05708">
    <property type="entry name" value="Peptidase_C92"/>
    <property type="match status" value="1"/>
</dbReference>
<dbReference type="SUPFAM" id="SSF54001">
    <property type="entry name" value="Cysteine proteinases"/>
    <property type="match status" value="1"/>
</dbReference>
<dbReference type="AlphaFoldDB" id="A0A099W4J6"/>
<dbReference type="Gene3D" id="3.90.1720.10">
    <property type="entry name" value="endopeptidase domain like (from Nostoc punctiforme)"/>
    <property type="match status" value="1"/>
</dbReference>
<dbReference type="eggNOG" id="COG3863">
    <property type="taxonomic scope" value="Bacteria"/>
</dbReference>
<evidence type="ECO:0008006" key="4">
    <source>
        <dbReference type="Google" id="ProtNLM"/>
    </source>
</evidence>
<keyword evidence="1" id="KW-0732">Signal</keyword>
<protein>
    <recommendedName>
        <fullName evidence="4">YycO</fullName>
    </recommendedName>
</protein>
<sequence>MTKKNRKITAIFAVVLASSLVLGSSPLAGSAQETDTSFESYINQLVEKQPGITKAELELEISESAKELGMDKQSLAKEALAELNDKELAAQIEAKETGQLISARGGSSGTKKLTKANQRGDVFYTPSSTLGISHGHNGIYYTTDYIVESIPKSGVRKIHYTGRNVEKNAVMQSVKTSQANRNAAANWANSRVGDSYSYNFATNRATSTTGAKNCSKLVWSAYKLKANIDIDADKGAGVYPVDIRDSSYTVTYKKL</sequence>
<reference evidence="2 3" key="1">
    <citation type="submission" date="2014-05" db="EMBL/GenBank/DDBJ databases">
        <title>Novel Listeriaceae from food processing environments.</title>
        <authorList>
            <person name="den Bakker H.C."/>
        </authorList>
    </citation>
    <scope>NUCLEOTIDE SEQUENCE [LARGE SCALE GENOMIC DNA]</scope>
    <source>
        <strain evidence="2 3">FSL A5-0281</strain>
    </source>
</reference>
<keyword evidence="3" id="KW-1185">Reference proteome</keyword>
<evidence type="ECO:0000313" key="3">
    <source>
        <dbReference type="Proteomes" id="UP000029844"/>
    </source>
</evidence>
<dbReference type="EMBL" id="JNFA01000028">
    <property type="protein sequence ID" value="KGL38980.1"/>
    <property type="molecule type" value="Genomic_DNA"/>
</dbReference>
<dbReference type="GeneID" id="58718393"/>
<evidence type="ECO:0000256" key="1">
    <source>
        <dbReference type="SAM" id="SignalP"/>
    </source>
</evidence>
<dbReference type="InterPro" id="IPR024453">
    <property type="entry name" value="Peptidase_C92"/>
</dbReference>
<feature type="signal peptide" evidence="1">
    <location>
        <begin position="1"/>
        <end position="23"/>
    </location>
</feature>
<dbReference type="RefSeq" id="WP_036087442.1">
    <property type="nucleotide sequence ID" value="NZ_CBCSHQ010000003.1"/>
</dbReference>
<organism evidence="2 3">
    <name type="scientific">Listeria booriae</name>
    <dbReference type="NCBI Taxonomy" id="1552123"/>
    <lineage>
        <taxon>Bacteria</taxon>
        <taxon>Bacillati</taxon>
        <taxon>Bacillota</taxon>
        <taxon>Bacilli</taxon>
        <taxon>Bacillales</taxon>
        <taxon>Listeriaceae</taxon>
        <taxon>Listeria</taxon>
    </lineage>
</organism>
<comment type="caution">
    <text evidence="2">The sequence shown here is derived from an EMBL/GenBank/DDBJ whole genome shotgun (WGS) entry which is preliminary data.</text>
</comment>
<dbReference type="InterPro" id="IPR038765">
    <property type="entry name" value="Papain-like_cys_pep_sf"/>
</dbReference>
<accession>A0A099W4J6</accession>
<evidence type="ECO:0000313" key="2">
    <source>
        <dbReference type="EMBL" id="KGL38980.1"/>
    </source>
</evidence>